<organism evidence="2">
    <name type="scientific">Anguilla anguilla</name>
    <name type="common">European freshwater eel</name>
    <name type="synonym">Muraena anguilla</name>
    <dbReference type="NCBI Taxonomy" id="7936"/>
    <lineage>
        <taxon>Eukaryota</taxon>
        <taxon>Metazoa</taxon>
        <taxon>Chordata</taxon>
        <taxon>Craniata</taxon>
        <taxon>Vertebrata</taxon>
        <taxon>Euteleostomi</taxon>
        <taxon>Actinopterygii</taxon>
        <taxon>Neopterygii</taxon>
        <taxon>Teleostei</taxon>
        <taxon>Anguilliformes</taxon>
        <taxon>Anguillidae</taxon>
        <taxon>Anguilla</taxon>
    </lineage>
</organism>
<sequence length="47" mass="5144">MASSTEADGVSAATTGKKPKKTKNQVDESELLTVPEGWKEAPFHERR</sequence>
<feature type="region of interest" description="Disordered" evidence="1">
    <location>
        <begin position="1"/>
        <end position="47"/>
    </location>
</feature>
<accession>A0A0E9VPP0</accession>
<protein>
    <submittedName>
        <fullName evidence="2">Uncharacterized protein</fullName>
    </submittedName>
</protein>
<evidence type="ECO:0000256" key="1">
    <source>
        <dbReference type="SAM" id="MobiDB-lite"/>
    </source>
</evidence>
<reference evidence="2" key="2">
    <citation type="journal article" date="2015" name="Fish Shellfish Immunol.">
        <title>Early steps in the European eel (Anguilla anguilla)-Vibrio vulnificus interaction in the gills: Role of the RtxA13 toxin.</title>
        <authorList>
            <person name="Callol A."/>
            <person name="Pajuelo D."/>
            <person name="Ebbesson L."/>
            <person name="Teles M."/>
            <person name="MacKenzie S."/>
            <person name="Amaro C."/>
        </authorList>
    </citation>
    <scope>NUCLEOTIDE SEQUENCE</scope>
</reference>
<name>A0A0E9VPP0_ANGAN</name>
<dbReference type="EMBL" id="GBXM01028540">
    <property type="protein sequence ID" value="JAH80037.1"/>
    <property type="molecule type" value="Transcribed_RNA"/>
</dbReference>
<feature type="compositionally biased region" description="Basic and acidic residues" evidence="1">
    <location>
        <begin position="37"/>
        <end position="47"/>
    </location>
</feature>
<dbReference type="AlphaFoldDB" id="A0A0E9VPP0"/>
<proteinExistence type="predicted"/>
<evidence type="ECO:0000313" key="2">
    <source>
        <dbReference type="EMBL" id="JAH80037.1"/>
    </source>
</evidence>
<reference evidence="2" key="1">
    <citation type="submission" date="2014-11" db="EMBL/GenBank/DDBJ databases">
        <authorList>
            <person name="Amaro Gonzalez C."/>
        </authorList>
    </citation>
    <scope>NUCLEOTIDE SEQUENCE</scope>
</reference>